<dbReference type="EMBL" id="JBJJXI010000111">
    <property type="protein sequence ID" value="KAL3391352.1"/>
    <property type="molecule type" value="Genomic_DNA"/>
</dbReference>
<dbReference type="Gene3D" id="2.30.29.30">
    <property type="entry name" value="Pleckstrin-homology domain (PH domain)/Phosphotyrosine-binding domain (PTB)"/>
    <property type="match status" value="1"/>
</dbReference>
<evidence type="ECO:0000259" key="2">
    <source>
        <dbReference type="PROSITE" id="PS50229"/>
    </source>
</evidence>
<dbReference type="Pfam" id="PF05210">
    <property type="entry name" value="Sprouty"/>
    <property type="match status" value="1"/>
</dbReference>
<dbReference type="InterPro" id="IPR000697">
    <property type="entry name" value="WH1/EVH1_dom"/>
</dbReference>
<feature type="compositionally biased region" description="Polar residues" evidence="1">
    <location>
        <begin position="318"/>
        <end position="340"/>
    </location>
</feature>
<accession>A0ABD2WEI5</accession>
<feature type="domain" description="WH1" evidence="2">
    <location>
        <begin position="3"/>
        <end position="153"/>
    </location>
</feature>
<dbReference type="InterPro" id="IPR007875">
    <property type="entry name" value="Sprouty"/>
</dbReference>
<dbReference type="PANTHER" id="PTHR11202:SF3">
    <property type="entry name" value="SPROUTY-RELATED PROTEIN WITH EVH-1 DOMAIN, ISOFORM C"/>
    <property type="match status" value="1"/>
</dbReference>
<dbReference type="Proteomes" id="UP001627154">
    <property type="component" value="Unassembled WGS sequence"/>
</dbReference>
<dbReference type="CDD" id="cd10574">
    <property type="entry name" value="EVH1_SPRED-like"/>
    <property type="match status" value="1"/>
</dbReference>
<feature type="compositionally biased region" description="Basic and acidic residues" evidence="1">
    <location>
        <begin position="288"/>
        <end position="303"/>
    </location>
</feature>
<evidence type="ECO:0000313" key="4">
    <source>
        <dbReference type="Proteomes" id="UP001627154"/>
    </source>
</evidence>
<keyword evidence="4" id="KW-1185">Reference proteome</keyword>
<evidence type="ECO:0000256" key="1">
    <source>
        <dbReference type="SAM" id="MobiDB-lite"/>
    </source>
</evidence>
<protein>
    <recommendedName>
        <fullName evidence="2">WH1 domain-containing protein</fullName>
    </recommendedName>
</protein>
<sequence length="463" mass="51317">MTDTSDDGDYLVRVRAQVMTRDDSTGGWLPLSGGGLAIVSVRRRPVAINVSNGSENNTSEKIQNTNNGPTSTAPTITPTHMPKKRHEFLIHGKRITDQSVVLSCTIKRDFEYNKVMPTFHHWRTGEKKFGLTFQTAADARAFDKGVRTAVDELLEGLVITYPANETTDSDGGDDVFMTLNLPAEASDPSRVPISEASAVANRAQAVHNAPPAGQRHTDHCLSTDNTSQRPIHYISSPSMGKPLPPAPPLSSDHHRHNPADLTGDNYPYVQLTTLNHHEYLYPHPVIDDQQQHHHKPTSEKLDRSNSQGSLKKPDILVNQPSTKGNDSFTGKGSITRGSDQFSPRTFCQHCRKHYLEAENRRGACAVAPDPVKRGVEIISCIPCAKGMFYHCVKGSEDDSEDEFEQSFEQIVCSCERDDKCGRRWFGLAFLSLFVPCLWLYPPLRATHWCGTSCGLWGGKHSYA</sequence>
<dbReference type="Pfam" id="PF00568">
    <property type="entry name" value="WH1"/>
    <property type="match status" value="1"/>
</dbReference>
<reference evidence="3 4" key="1">
    <citation type="journal article" date="2024" name="bioRxiv">
        <title>A reference genome for Trichogramma kaykai: A tiny desert-dwelling parasitoid wasp with competing sex-ratio distorters.</title>
        <authorList>
            <person name="Culotta J."/>
            <person name="Lindsey A.R."/>
        </authorList>
    </citation>
    <scope>NUCLEOTIDE SEQUENCE [LARGE SCALE GENOMIC DNA]</scope>
    <source>
        <strain evidence="3 4">KSX58</strain>
    </source>
</reference>
<evidence type="ECO:0000313" key="3">
    <source>
        <dbReference type="EMBL" id="KAL3391352.1"/>
    </source>
</evidence>
<dbReference type="InterPro" id="IPR041937">
    <property type="entry name" value="SPRE_EVH1"/>
</dbReference>
<dbReference type="SUPFAM" id="SSF50729">
    <property type="entry name" value="PH domain-like"/>
    <property type="match status" value="1"/>
</dbReference>
<dbReference type="InterPro" id="IPR011993">
    <property type="entry name" value="PH-like_dom_sf"/>
</dbReference>
<feature type="region of interest" description="Disordered" evidence="1">
    <location>
        <begin position="50"/>
        <end position="79"/>
    </location>
</feature>
<dbReference type="PROSITE" id="PS50229">
    <property type="entry name" value="WH1"/>
    <property type="match status" value="1"/>
</dbReference>
<feature type="compositionally biased region" description="Polar residues" evidence="1">
    <location>
        <begin position="50"/>
        <end position="78"/>
    </location>
</feature>
<gene>
    <name evidence="3" type="ORF">TKK_014070</name>
</gene>
<comment type="caution">
    <text evidence="3">The sequence shown here is derived from an EMBL/GenBank/DDBJ whole genome shotgun (WGS) entry which is preliminary data.</text>
</comment>
<name>A0ABD2WEI5_9HYME</name>
<dbReference type="GO" id="GO:1902532">
    <property type="term" value="P:negative regulation of intracellular signal transduction"/>
    <property type="evidence" value="ECO:0007669"/>
    <property type="project" value="UniProtKB-ARBA"/>
</dbReference>
<proteinExistence type="predicted"/>
<dbReference type="SMART" id="SM00461">
    <property type="entry name" value="WH1"/>
    <property type="match status" value="1"/>
</dbReference>
<dbReference type="PROSITE" id="PS51227">
    <property type="entry name" value="SPR"/>
    <property type="match status" value="1"/>
</dbReference>
<dbReference type="AlphaFoldDB" id="A0ABD2WEI5"/>
<feature type="region of interest" description="Disordered" evidence="1">
    <location>
        <begin position="288"/>
        <end position="340"/>
    </location>
</feature>
<organism evidence="3 4">
    <name type="scientific">Trichogramma kaykai</name>
    <dbReference type="NCBI Taxonomy" id="54128"/>
    <lineage>
        <taxon>Eukaryota</taxon>
        <taxon>Metazoa</taxon>
        <taxon>Ecdysozoa</taxon>
        <taxon>Arthropoda</taxon>
        <taxon>Hexapoda</taxon>
        <taxon>Insecta</taxon>
        <taxon>Pterygota</taxon>
        <taxon>Neoptera</taxon>
        <taxon>Endopterygota</taxon>
        <taxon>Hymenoptera</taxon>
        <taxon>Apocrita</taxon>
        <taxon>Proctotrupomorpha</taxon>
        <taxon>Chalcidoidea</taxon>
        <taxon>Trichogrammatidae</taxon>
        <taxon>Trichogramma</taxon>
    </lineage>
</organism>
<dbReference type="PANTHER" id="PTHR11202">
    <property type="entry name" value="SPROUTY-RELATED, EVH1 DOMAIN-CONTAINING PROTEIN FAMILY MEMBER"/>
    <property type="match status" value="1"/>
</dbReference>
<feature type="region of interest" description="Disordered" evidence="1">
    <location>
        <begin position="207"/>
        <end position="266"/>
    </location>
</feature>